<name>E1X1Z4_HALMS</name>
<dbReference type="InterPro" id="IPR050535">
    <property type="entry name" value="DNA_Repair-Maintenance_Comp"/>
</dbReference>
<organism evidence="6 7">
    <name type="scientific">Halobacteriovorax marinus (strain ATCC BAA-682 / DSM 15412 / SJ)</name>
    <name type="common">Bacteriovorax marinus</name>
    <dbReference type="NCBI Taxonomy" id="862908"/>
    <lineage>
        <taxon>Bacteria</taxon>
        <taxon>Pseudomonadati</taxon>
        <taxon>Bdellovibrionota</taxon>
        <taxon>Bacteriovoracia</taxon>
        <taxon>Bacteriovoracales</taxon>
        <taxon>Halobacteriovoraceae</taxon>
        <taxon>Halobacteriovorax</taxon>
    </lineage>
</organism>
<evidence type="ECO:0000259" key="5">
    <source>
        <dbReference type="Pfam" id="PF00149"/>
    </source>
</evidence>
<evidence type="ECO:0000313" key="6">
    <source>
        <dbReference type="EMBL" id="CBW26654.1"/>
    </source>
</evidence>
<dbReference type="Gene3D" id="3.60.21.10">
    <property type="match status" value="1"/>
</dbReference>
<evidence type="ECO:0000256" key="3">
    <source>
        <dbReference type="ARBA" id="ARBA00022839"/>
    </source>
</evidence>
<protein>
    <recommendedName>
        <fullName evidence="4">Nuclease SbcCD subunit D</fullName>
    </recommendedName>
</protein>
<keyword evidence="4" id="KW-0255">Endonuclease</keyword>
<reference evidence="7" key="1">
    <citation type="journal article" date="2013" name="ISME J.">
        <title>A small predatory core genome in the divergent marine Bacteriovorax marinus SJ and the terrestrial Bdellovibrio bacteriovorus.</title>
        <authorList>
            <person name="Crossman L.C."/>
            <person name="Chen H."/>
            <person name="Cerdeno-Tarraga A.M."/>
            <person name="Brooks K."/>
            <person name="Quail M.A."/>
            <person name="Pineiro S.A."/>
            <person name="Hobley L."/>
            <person name="Sockett R.E."/>
            <person name="Bentley S.D."/>
            <person name="Parkhill J."/>
            <person name="Williams H.N."/>
            <person name="Stine O.C."/>
        </authorList>
    </citation>
    <scope>NUCLEOTIDE SEQUENCE [LARGE SCALE GENOMIC DNA]</scope>
    <source>
        <strain evidence="7">ATCC BAA-682 / DSM 15412 / SJ</strain>
    </source>
</reference>
<dbReference type="InterPro" id="IPR004843">
    <property type="entry name" value="Calcineurin-like_PHP"/>
</dbReference>
<keyword evidence="4" id="KW-0233">DNA recombination</keyword>
<dbReference type="InterPro" id="IPR041796">
    <property type="entry name" value="Mre11_N"/>
</dbReference>
<keyword evidence="7" id="KW-1185">Reference proteome</keyword>
<keyword evidence="3 4" id="KW-0269">Exonuclease</keyword>
<comment type="similarity">
    <text evidence="4">Belongs to the SbcD family.</text>
</comment>
<keyword evidence="2 4" id="KW-0378">Hydrolase</keyword>
<feature type="domain" description="Calcineurin-like phosphoesterase" evidence="5">
    <location>
        <begin position="1"/>
        <end position="224"/>
    </location>
</feature>
<accession>E1X1Z4</accession>
<dbReference type="HOGENOM" id="CLU_038045_3_0_7"/>
<dbReference type="PANTHER" id="PTHR30337">
    <property type="entry name" value="COMPONENT OF ATP-DEPENDENT DSDNA EXONUCLEASE"/>
    <property type="match status" value="1"/>
</dbReference>
<evidence type="ECO:0000256" key="2">
    <source>
        <dbReference type="ARBA" id="ARBA00022801"/>
    </source>
</evidence>
<dbReference type="PANTHER" id="PTHR30337:SF0">
    <property type="entry name" value="NUCLEASE SBCCD SUBUNIT D"/>
    <property type="match status" value="1"/>
</dbReference>
<keyword evidence="1 4" id="KW-0540">Nuclease</keyword>
<comment type="function">
    <text evidence="4">SbcCD cleaves DNA hairpin structures. These structures can inhibit DNA replication and are intermediates in certain DNA recombination reactions. The complex acts as a 3'-&gt;5' double strand exonuclease that can open hairpins. It also has a 5' single-strand endonuclease activity.</text>
</comment>
<dbReference type="STRING" id="862908.BMS_1833"/>
<dbReference type="PATRIC" id="fig|862908.3.peg.1738"/>
<dbReference type="InterPro" id="IPR004593">
    <property type="entry name" value="SbcD"/>
</dbReference>
<dbReference type="OrthoDB" id="9773856at2"/>
<dbReference type="KEGG" id="bmx:BMS_1833"/>
<dbReference type="SUPFAM" id="SSF56300">
    <property type="entry name" value="Metallo-dependent phosphatases"/>
    <property type="match status" value="1"/>
</dbReference>
<dbReference type="Pfam" id="PF00149">
    <property type="entry name" value="Metallophos"/>
    <property type="match status" value="1"/>
</dbReference>
<dbReference type="GO" id="GO:0006310">
    <property type="term" value="P:DNA recombination"/>
    <property type="evidence" value="ECO:0007669"/>
    <property type="project" value="UniProtKB-KW"/>
</dbReference>
<sequence length="400" mass="46384">MKILHTSDWHLGKKLYKVSRLKEQARFLEWLIDYICDNEIDILLISGDIFDVPTPPNEALKLYFTFLKKLNERKEIPIFIIGGNHDSSNFIEAPSPFLELNNIYVVGSLEKLLSEDYSHYIHNLEIKGEKLSISLLPYFRTHELFNLAKAWNINIEEGLLPVIEELMKRFLDRASGQKILMSHHLFGSYEEAGSEQGLNLSGIDSIPTNTLQGFDYVALGHIHKAQTVRKSQPIVHYSGSPLAFRFSETSTKEVSIISIENDELSFERTPIKEFDKLLRVNCQKEEVEEFKNQIISSWGNRDDLEVFLELRIKCDTPITSMAETLREEFRENKIHLLSFAAIVGKVEDESESKILEKSLRTEELFELFYKKKYPESNEIPKPLLEDFNELLESIRESYEA</sequence>
<dbReference type="EMBL" id="FQ312005">
    <property type="protein sequence ID" value="CBW26654.1"/>
    <property type="molecule type" value="Genomic_DNA"/>
</dbReference>
<proteinExistence type="inferred from homology"/>
<dbReference type="GO" id="GO:0008408">
    <property type="term" value="F:3'-5' exonuclease activity"/>
    <property type="evidence" value="ECO:0007669"/>
    <property type="project" value="InterPro"/>
</dbReference>
<dbReference type="eggNOG" id="COG0420">
    <property type="taxonomic scope" value="Bacteria"/>
</dbReference>
<dbReference type="GO" id="GO:0006260">
    <property type="term" value="P:DNA replication"/>
    <property type="evidence" value="ECO:0007669"/>
    <property type="project" value="UniProtKB-KW"/>
</dbReference>
<evidence type="ECO:0000256" key="1">
    <source>
        <dbReference type="ARBA" id="ARBA00022722"/>
    </source>
</evidence>
<comment type="subunit">
    <text evidence="4">Heterodimer of SbcC and SbcD.</text>
</comment>
<keyword evidence="4" id="KW-0235">DNA replication</keyword>
<dbReference type="AlphaFoldDB" id="E1X1Z4"/>
<dbReference type="RefSeq" id="WP_014244435.1">
    <property type="nucleotide sequence ID" value="NC_016620.1"/>
</dbReference>
<gene>
    <name evidence="4" type="primary">sbcD</name>
    <name evidence="6" type="ordered locus">BMS_1833</name>
</gene>
<dbReference type="InterPro" id="IPR029052">
    <property type="entry name" value="Metallo-depent_PP-like"/>
</dbReference>
<dbReference type="Proteomes" id="UP000008963">
    <property type="component" value="Chromosome"/>
</dbReference>
<dbReference type="GO" id="GO:0004519">
    <property type="term" value="F:endonuclease activity"/>
    <property type="evidence" value="ECO:0007669"/>
    <property type="project" value="UniProtKB-KW"/>
</dbReference>
<dbReference type="CDD" id="cd00840">
    <property type="entry name" value="MPP_Mre11_N"/>
    <property type="match status" value="1"/>
</dbReference>
<evidence type="ECO:0000313" key="7">
    <source>
        <dbReference type="Proteomes" id="UP000008963"/>
    </source>
</evidence>
<evidence type="ECO:0000256" key="4">
    <source>
        <dbReference type="RuleBase" id="RU363069"/>
    </source>
</evidence>
<dbReference type="NCBIfam" id="TIGR00619">
    <property type="entry name" value="sbcd"/>
    <property type="match status" value="1"/>
</dbReference>